<feature type="compositionally biased region" description="Basic residues" evidence="1">
    <location>
        <begin position="340"/>
        <end position="349"/>
    </location>
</feature>
<feature type="compositionally biased region" description="Polar residues" evidence="1">
    <location>
        <begin position="633"/>
        <end position="643"/>
    </location>
</feature>
<organism evidence="2 3">
    <name type="scientific">Cerrena zonata</name>
    <dbReference type="NCBI Taxonomy" id="2478898"/>
    <lineage>
        <taxon>Eukaryota</taxon>
        <taxon>Fungi</taxon>
        <taxon>Dikarya</taxon>
        <taxon>Basidiomycota</taxon>
        <taxon>Agaricomycotina</taxon>
        <taxon>Agaricomycetes</taxon>
        <taxon>Polyporales</taxon>
        <taxon>Cerrenaceae</taxon>
        <taxon>Cerrena</taxon>
    </lineage>
</organism>
<keyword evidence="3" id="KW-1185">Reference proteome</keyword>
<feature type="compositionally biased region" description="Polar residues" evidence="1">
    <location>
        <begin position="350"/>
        <end position="362"/>
    </location>
</feature>
<dbReference type="EMBL" id="JASBNA010000024">
    <property type="protein sequence ID" value="KAK7684646.1"/>
    <property type="molecule type" value="Genomic_DNA"/>
</dbReference>
<feature type="compositionally biased region" description="Basic and acidic residues" evidence="1">
    <location>
        <begin position="605"/>
        <end position="620"/>
    </location>
</feature>
<gene>
    <name evidence="2" type="ORF">QCA50_012229</name>
</gene>
<feature type="compositionally biased region" description="Polar residues" evidence="1">
    <location>
        <begin position="233"/>
        <end position="247"/>
    </location>
</feature>
<evidence type="ECO:0000256" key="1">
    <source>
        <dbReference type="SAM" id="MobiDB-lite"/>
    </source>
</evidence>
<feature type="compositionally biased region" description="Basic residues" evidence="1">
    <location>
        <begin position="121"/>
        <end position="130"/>
    </location>
</feature>
<dbReference type="Proteomes" id="UP001385951">
    <property type="component" value="Unassembled WGS sequence"/>
</dbReference>
<evidence type="ECO:0000313" key="3">
    <source>
        <dbReference type="Proteomes" id="UP001385951"/>
    </source>
</evidence>
<protein>
    <submittedName>
        <fullName evidence="2">Uncharacterized protein</fullName>
    </submittedName>
</protein>
<feature type="region of interest" description="Disordered" evidence="1">
    <location>
        <begin position="231"/>
        <end position="254"/>
    </location>
</feature>
<feature type="region of interest" description="Disordered" evidence="1">
    <location>
        <begin position="573"/>
        <end position="649"/>
    </location>
</feature>
<feature type="compositionally biased region" description="Low complexity" evidence="1">
    <location>
        <begin position="280"/>
        <end position="297"/>
    </location>
</feature>
<sequence length="717" mass="81710">MTLQKLIYGPLKYFTFDEEDWASDYDYDFDDEAIENDSDELENHYNDYNDHYNENYNDEFDLELNHDDEFHFNTGSDSSINKKDDDSGDRNVSSPSPEVDIPKIENKPLQESIAVTPKYIPPKHHHHHHHQSPEPTPIITTTDTTESEIQDSISDLKEIKAKKPRPKSVSHLTTNPRADLLLDIHDDDISNQRMPHNPRADALLSSNEDLKPIPMNNGGLKFIRNTRKPFNVPSYSHSRKINGSSNHNNRDKFAREDFFTPKSMFSHYMDKYNRSSSYRGNYLSYNNNNNNNNNKSNTRQHRSDWKKNGRKRQSWKYRNNNGHSNNHHNKNHQSNTSRSKSQHNNKSRPKSSGNFRLNNEGISGQKKKQSSLFSSSKSRKHVVQSLNGNATSTNNHNPLLNNFHTLNHPNNTSNHGSPGTSVASANGKYIPPYLRSPNYARSPVIEPVTEEIDNLTLDSGNYKPSTLDGYDVFHLEEDFDLAFNHNNSNETNKSLSLVNTNSTSVNSFPTEKRPPSFKVPTYSLTSLSYDLQKMPGENAIVNGNTHRNANGRRHSINRFSDVHSALSGMGISSSPSGKYIPPFRRGSHSAVTGNSAAAINIKGKPTGEKRRSGYDYDKTHGFTLSGGPDHSDSTLNDYNTADNNDNKHSYKDVYQYNDLDNNDHHEQDHGYQSHFNHRQFLNDLNEGMSSDGITSSLVPSYKTDWFPVKKDWIDYDE</sequence>
<reference evidence="2 3" key="1">
    <citation type="submission" date="2022-09" db="EMBL/GenBank/DDBJ databases">
        <authorList>
            <person name="Palmer J.M."/>
        </authorList>
    </citation>
    <scope>NUCLEOTIDE SEQUENCE [LARGE SCALE GENOMIC DNA]</scope>
    <source>
        <strain evidence="2 3">DSM 7382</strain>
    </source>
</reference>
<feature type="region of interest" description="Disordered" evidence="1">
    <location>
        <begin position="280"/>
        <end position="397"/>
    </location>
</feature>
<comment type="caution">
    <text evidence="2">The sequence shown here is derived from an EMBL/GenBank/DDBJ whole genome shotgun (WGS) entry which is preliminary data.</text>
</comment>
<proteinExistence type="predicted"/>
<dbReference type="AlphaFoldDB" id="A0AAW0G4M1"/>
<evidence type="ECO:0000313" key="2">
    <source>
        <dbReference type="EMBL" id="KAK7684646.1"/>
    </source>
</evidence>
<feature type="compositionally biased region" description="Polar residues" evidence="1">
    <location>
        <begin position="384"/>
        <end position="397"/>
    </location>
</feature>
<accession>A0AAW0G4M1</accession>
<feature type="region of interest" description="Disordered" evidence="1">
    <location>
        <begin position="73"/>
        <end position="143"/>
    </location>
</feature>
<name>A0AAW0G4M1_9APHY</name>
<feature type="compositionally biased region" description="Basic and acidic residues" evidence="1">
    <location>
        <begin position="80"/>
        <end position="89"/>
    </location>
</feature>